<feature type="region of interest" description="Disordered" evidence="5">
    <location>
        <begin position="799"/>
        <end position="861"/>
    </location>
</feature>
<protein>
    <recommendedName>
        <fullName evidence="6">AAA+ ATPase domain-containing protein</fullName>
    </recommendedName>
</protein>
<keyword evidence="8" id="KW-1185">Reference proteome</keyword>
<sequence length="1747" mass="197606">MSDSNYALDEASGDENIPAQTHIGKGRYETPLWFDDHIQTKEELLKIEPRIMAVANTGDENDQSSGNPVDRSGSNSGESCFLIKQEILDDLLDSIASLHLADPRHLPPGRQCTIALHTPIRRGFQFLDELVLQAAKEMGCSLVSFSPYELHDLALDFCHQEISLEGKPSFHATEDSDDWLVDIKISERHLARFFGFKTERKAKDTDTENGLEAINALIDAVEAKTERLDRQSSDRDLDLKQVPIKLSQQEKPRATLVYLRDYTTLSSEVCRRLACRLRDTILKRRLAGEKITLIIGLAHPESHEDLEYSGQEILSGKIECDCDICDCIGKACQCHRSCAVCLTRTKLDATGLLSQSIMPLNVPKGWKDLRVSDWRGSRTAARIRMLKRTLHRHLAHLDSSPPLLLDADHSLSSILSEKSLDIFAFESSSEWDEIFEAMVPRIVGRCLRKRYVNLAHIESILHRLATETRGINDKDNITISPEEQARKSWQLELSMIGRGCVEWESVLLTNVINPASLETTLNDVVMDQSVVTKITTLVKLSKLKPNASSDALLAQMRITGALLYGPPGTGKTHLARAVARSSGTKYLMMVDAATILQKWQGQSEKAIAAIFSLARKLFPCIIFLDEVDALFYKRTGEDRSWERANTTQFLQSMDGLLKQENMPFLLAATNRPMDLDSAFLRRLPHKVSFDMPDQHSRALILRLFLKEDDLDSVDIDALATRTAGFSGSDLKSLCGQAALEWASEQSLDLEERGKNPKILLNDGHFHRALSSTRPTVTQNDIFQMNMFKQRYNATMSVLPPTEATPETNKHELSTTTKEQERDFRVLDSHHVKPTGDEKQQPPVKADENADTTLAKDDSNSIQKAIDTRPLSNVSDQIIPITNPPEDCLLKDHLYYKYTSLPSATSIRLLKVLMIPDDGKTHLRDPINCSLITVDLDNNPDYFALSYTWSDPRTLYTNQADMMSRAAWAAPAFEVQCDGETVSVATNLYTALIAIRANLSDGTYAQKLGEQYKAQDATFFFIWIDALCIQQENLQEKSSQIPLMGRIYSQARCTLLWLGGSEPMISQGWAATQERLGRIVDMQGTSKDTRSERVQNDSLLEIDDAASYAAFGVEPLTVHEIFGWYLLMSRSWFKRIWVMQEWISCRHVVLICGEILIDPSSFVFRVADFQSRGWIDQMQHMIIGNRWGPAEKYIGLVAGKLELFAPVRDYEEVPWIYRAELDYDIHDDLDEALLSAHLLRLLVYDRETRPISWFVGRSAFAMTVAEFRGLCSFDPRDKVYALHNLFRDHNGDAIFPPPDYTKPVREVYVDAAKVMARDVGVRILCLCERRDENPDNLPSWVPDLRLNGDQILQSELDSYDAAAGLDGKPVVIMQGDILRVSGKRVDRISKHCRYYEYNPSMDHEEFFKYSELGRVQYAEIWRVLECIPEVSSILNPPWRLENRSGSSEPVQGESKTPRLVEKPDSEPMTTLQNRFEVLWRTLQKDKMYDYHPLPGRFGKDLEALMDLDLDTYYRSIFTKEHGDLMRRLGKEIRDAESQENKAGPGCNDTASGNHVLCEVCRIKDMARKMDGFTESLRQSTNPSEVLNKDQAATTKLFEAYTAVSKLLGNLPPNAPVHQPPYWQQHEDLWQAVLEAFDRQDFAAIYNSVQNLLRLDVWSSAQLKERQKSTDLPHGKLNIFATERGRLGSTGGLIESGDEIWALHGLYTPVALRRVGEGRYQMVACVYVHGIMHGEAVSSGDGSTEILIQ</sequence>
<dbReference type="GO" id="GO:0016887">
    <property type="term" value="F:ATP hydrolysis activity"/>
    <property type="evidence" value="ECO:0007669"/>
    <property type="project" value="InterPro"/>
</dbReference>
<evidence type="ECO:0000256" key="2">
    <source>
        <dbReference type="ARBA" id="ARBA00022741"/>
    </source>
</evidence>
<dbReference type="PANTHER" id="PTHR45644:SF56">
    <property type="entry name" value="AAA ATPASE, PUTATIVE (AFU_ORTHOLOGUE AFUA_2G12920)-RELATED"/>
    <property type="match status" value="1"/>
</dbReference>
<organism evidence="7 8">
    <name type="scientific">Fusarium poae</name>
    <dbReference type="NCBI Taxonomy" id="36050"/>
    <lineage>
        <taxon>Eukaryota</taxon>
        <taxon>Fungi</taxon>
        <taxon>Dikarya</taxon>
        <taxon>Ascomycota</taxon>
        <taxon>Pezizomycotina</taxon>
        <taxon>Sordariomycetes</taxon>
        <taxon>Hypocreomycetidae</taxon>
        <taxon>Hypocreales</taxon>
        <taxon>Nectriaceae</taxon>
        <taxon>Fusarium</taxon>
    </lineage>
</organism>
<reference evidence="7 8" key="1">
    <citation type="submission" date="2016-06" db="EMBL/GenBank/DDBJ databases">
        <title>Living apart together: crosstalk between the core and supernumerary genomes in a fungal plant pathogen.</title>
        <authorList>
            <person name="Vanheule A."/>
            <person name="Audenaert K."/>
            <person name="Warris S."/>
            <person name="Van De Geest H."/>
            <person name="Schijlen E."/>
            <person name="Hofte M."/>
            <person name="De Saeger S."/>
            <person name="Haesaert G."/>
            <person name="Waalwijk C."/>
            <person name="Van Der Lee T."/>
        </authorList>
    </citation>
    <scope>NUCLEOTIDE SEQUENCE [LARGE SCALE GENOMIC DNA]</scope>
    <source>
        <strain evidence="7 8">2516</strain>
    </source>
</reference>
<keyword evidence="3" id="KW-1000">Mitochondrion outer membrane</keyword>
<comment type="caution">
    <text evidence="7">The sequence shown here is derived from an EMBL/GenBank/DDBJ whole genome shotgun (WGS) entry which is preliminary data.</text>
</comment>
<feature type="compositionally biased region" description="Polar residues" evidence="5">
    <location>
        <begin position="63"/>
        <end position="76"/>
    </location>
</feature>
<keyword evidence="2" id="KW-0547">Nucleotide-binding</keyword>
<accession>A0A1B8ASG0</accession>
<dbReference type="InterPro" id="IPR027417">
    <property type="entry name" value="P-loop_NTPase"/>
</dbReference>
<keyword evidence="3" id="KW-0472">Membrane</keyword>
<evidence type="ECO:0000256" key="3">
    <source>
        <dbReference type="ARBA" id="ARBA00022787"/>
    </source>
</evidence>
<dbReference type="SUPFAM" id="SSF52540">
    <property type="entry name" value="P-loop containing nucleoside triphosphate hydrolases"/>
    <property type="match status" value="1"/>
</dbReference>
<evidence type="ECO:0000256" key="1">
    <source>
        <dbReference type="ARBA" id="ARBA00004572"/>
    </source>
</evidence>
<dbReference type="Pfam" id="PF06985">
    <property type="entry name" value="HET"/>
    <property type="match status" value="1"/>
</dbReference>
<evidence type="ECO:0000313" key="7">
    <source>
        <dbReference type="EMBL" id="OBS23478.1"/>
    </source>
</evidence>
<name>A0A1B8ASG0_FUSPO</name>
<evidence type="ECO:0000256" key="4">
    <source>
        <dbReference type="ARBA" id="ARBA00022840"/>
    </source>
</evidence>
<dbReference type="InterPro" id="IPR010730">
    <property type="entry name" value="HET"/>
</dbReference>
<dbReference type="Proteomes" id="UP000091967">
    <property type="component" value="Unassembled WGS sequence"/>
</dbReference>
<gene>
    <name evidence="7" type="ORF">FPOA_04028</name>
</gene>
<feature type="compositionally biased region" description="Basic and acidic residues" evidence="5">
    <location>
        <begin position="807"/>
        <end position="858"/>
    </location>
</feature>
<keyword evidence="4" id="KW-0067">ATP-binding</keyword>
<feature type="compositionally biased region" description="Basic and acidic residues" evidence="5">
    <location>
        <begin position="1454"/>
        <end position="1464"/>
    </location>
</feature>
<evidence type="ECO:0000256" key="5">
    <source>
        <dbReference type="SAM" id="MobiDB-lite"/>
    </source>
</evidence>
<proteinExistence type="predicted"/>
<dbReference type="PANTHER" id="PTHR45644">
    <property type="entry name" value="AAA ATPASE, PUTATIVE (AFU_ORTHOLOGUE AFUA_2G12920)-RELATED-RELATED"/>
    <property type="match status" value="1"/>
</dbReference>
<dbReference type="OMA" id="CERRDEN"/>
<feature type="region of interest" description="Disordered" evidence="5">
    <location>
        <begin position="56"/>
        <end position="76"/>
    </location>
</feature>
<feature type="domain" description="AAA+ ATPase" evidence="6">
    <location>
        <begin position="557"/>
        <end position="689"/>
    </location>
</feature>
<feature type="region of interest" description="Disordered" evidence="5">
    <location>
        <begin position="1440"/>
        <end position="1464"/>
    </location>
</feature>
<dbReference type="Pfam" id="PF17862">
    <property type="entry name" value="AAA_lid_3"/>
    <property type="match status" value="1"/>
</dbReference>
<dbReference type="STRING" id="36050.A0A1B8ASG0"/>
<dbReference type="GO" id="GO:0005741">
    <property type="term" value="C:mitochondrial outer membrane"/>
    <property type="evidence" value="ECO:0007669"/>
    <property type="project" value="UniProtKB-SubCell"/>
</dbReference>
<dbReference type="EMBL" id="LYXU01000002">
    <property type="protein sequence ID" value="OBS23478.1"/>
    <property type="molecule type" value="Genomic_DNA"/>
</dbReference>
<dbReference type="Gene3D" id="1.10.8.60">
    <property type="match status" value="1"/>
</dbReference>
<dbReference type="InterPro" id="IPR003959">
    <property type="entry name" value="ATPase_AAA_core"/>
</dbReference>
<dbReference type="InterPro" id="IPR003593">
    <property type="entry name" value="AAA+_ATPase"/>
</dbReference>
<keyword evidence="3" id="KW-0496">Mitochondrion</keyword>
<dbReference type="InterPro" id="IPR051701">
    <property type="entry name" value="Mito_OM_Translocase_MSP1"/>
</dbReference>
<dbReference type="SMART" id="SM00382">
    <property type="entry name" value="AAA"/>
    <property type="match status" value="1"/>
</dbReference>
<comment type="subcellular location">
    <subcellularLocation>
        <location evidence="1">Mitochondrion outer membrane</location>
        <topology evidence="1">Single-pass membrane protein</topology>
    </subcellularLocation>
</comment>
<feature type="region of interest" description="Disordered" evidence="5">
    <location>
        <begin position="1"/>
        <end position="21"/>
    </location>
</feature>
<evidence type="ECO:0000313" key="8">
    <source>
        <dbReference type="Proteomes" id="UP000091967"/>
    </source>
</evidence>
<dbReference type="Pfam" id="PF00004">
    <property type="entry name" value="AAA"/>
    <property type="match status" value="1"/>
</dbReference>
<dbReference type="GO" id="GO:0005524">
    <property type="term" value="F:ATP binding"/>
    <property type="evidence" value="ECO:0007669"/>
    <property type="project" value="UniProtKB-KW"/>
</dbReference>
<dbReference type="InterPro" id="IPR041569">
    <property type="entry name" value="AAA_lid_3"/>
</dbReference>
<dbReference type="Gene3D" id="3.40.50.300">
    <property type="entry name" value="P-loop containing nucleotide triphosphate hydrolases"/>
    <property type="match status" value="1"/>
</dbReference>
<evidence type="ECO:0000259" key="6">
    <source>
        <dbReference type="SMART" id="SM00382"/>
    </source>
</evidence>